<dbReference type="PROSITE" id="PS00107">
    <property type="entry name" value="PROTEIN_KINASE_ATP"/>
    <property type="match status" value="1"/>
</dbReference>
<dbReference type="PROSITE" id="PS50011">
    <property type="entry name" value="PROTEIN_KINASE_DOM"/>
    <property type="match status" value="1"/>
</dbReference>
<evidence type="ECO:0000313" key="3">
    <source>
        <dbReference type="EMBL" id="KAK8837680.1"/>
    </source>
</evidence>
<dbReference type="SUPFAM" id="SSF56112">
    <property type="entry name" value="Protein kinase-like (PK-like)"/>
    <property type="match status" value="1"/>
</dbReference>
<dbReference type="Pfam" id="PF00069">
    <property type="entry name" value="Pkinase"/>
    <property type="match status" value="1"/>
</dbReference>
<dbReference type="InterPro" id="IPR011009">
    <property type="entry name" value="Kinase-like_dom_sf"/>
</dbReference>
<name>A0ABR2GWP9_9EUKA</name>
<keyword evidence="4" id="KW-1185">Reference proteome</keyword>
<dbReference type="PANTHER" id="PTHR46562">
    <property type="entry name" value="SERINE/THREONINE-KINASE ULK4-LIKE PROTEIN-RELATED"/>
    <property type="match status" value="1"/>
</dbReference>
<dbReference type="InterPro" id="IPR000719">
    <property type="entry name" value="Prot_kinase_dom"/>
</dbReference>
<keyword evidence="1" id="KW-0067">ATP-binding</keyword>
<reference evidence="3 4" key="1">
    <citation type="submission" date="2024-04" db="EMBL/GenBank/DDBJ databases">
        <title>Tritrichomonas musculus Genome.</title>
        <authorList>
            <person name="Alves-Ferreira E."/>
            <person name="Grigg M."/>
            <person name="Lorenzi H."/>
            <person name="Galac M."/>
        </authorList>
    </citation>
    <scope>NUCLEOTIDE SEQUENCE [LARGE SCALE GENOMIC DNA]</scope>
    <source>
        <strain evidence="3 4">EAF2021</strain>
    </source>
</reference>
<proteinExistence type="predicted"/>
<feature type="domain" description="Protein kinase" evidence="2">
    <location>
        <begin position="8"/>
        <end position="261"/>
    </location>
</feature>
<keyword evidence="1" id="KW-0547">Nucleotide-binding</keyword>
<dbReference type="SUPFAM" id="SSF48371">
    <property type="entry name" value="ARM repeat"/>
    <property type="match status" value="2"/>
</dbReference>
<dbReference type="Gene3D" id="1.10.510.10">
    <property type="entry name" value="Transferase(Phosphotransferase) domain 1"/>
    <property type="match status" value="1"/>
</dbReference>
<protein>
    <recommendedName>
        <fullName evidence="2">Protein kinase domain-containing protein</fullName>
    </recommendedName>
</protein>
<dbReference type="InterPro" id="IPR011989">
    <property type="entry name" value="ARM-like"/>
</dbReference>
<dbReference type="Gene3D" id="1.25.10.10">
    <property type="entry name" value="Leucine-rich Repeat Variant"/>
    <property type="match status" value="1"/>
</dbReference>
<dbReference type="InterPro" id="IPR044591">
    <property type="entry name" value="RUK"/>
</dbReference>
<dbReference type="EMBL" id="JAPFFF010000058">
    <property type="protein sequence ID" value="KAK8837680.1"/>
    <property type="molecule type" value="Genomic_DNA"/>
</dbReference>
<comment type="caution">
    <text evidence="3">The sequence shown here is derived from an EMBL/GenBank/DDBJ whole genome shotgun (WGS) entry which is preliminary data.</text>
</comment>
<gene>
    <name evidence="3" type="ORF">M9Y10_036215</name>
</gene>
<evidence type="ECO:0000256" key="1">
    <source>
        <dbReference type="PROSITE-ProRule" id="PRU10141"/>
    </source>
</evidence>
<sequence length="1057" mass="119714">MANDNLNAELYGQIGTGRSSSIYQATVTYKGRLKKTIQFVAAKSVDIQRKDEVYNFVDITASLNHPFIVKFFHWYQTNHHFWLIVEYCPGGTLLDLLDQDIRLPEPIIRIFAGDLLSALLYLHQNGVIFRDLQPRNIMLDECGNLKLNDFTHAERLDKPFDLGVPDPELIEYMAPELFNEQGVASYASDLWALGCLLYRMAAGTTPFFSQSQDDTVTKIHDFQPPKLPGYSNEFNDLIQKLLNKDCFERIHWEQLISHPFWRDSLQKRRDKTFENFNPSSLPNEPRLQSNRQYLQMEKKISTIALPSAKNNGSPFVVLAKGESIKSLILNSELLQPTNLVFNNNIEAISTPSFSEEIPITANQLMSDDEKVVQEAINVTIATFKSNLRPKKKFPFISFLIAQVKVDKIATTLANSEFFRELLTFSKESKNDSLTSGYLLLYASIVRTAREINVNDLSIESLKPLFEIYEATKQQKSQKSPKVARKALLSIGEVAFRIASLPINVQFPKQTGEVILESLNVEDQPMRHYAIRSISNLLTKSRYDEVFRLEKAENAVIDFNYGDNPLMLDSYAVCLVMIYTKKEMEKKYHDKIEGVIKQLLTTNSSTARTMGIMLATCTNMLSQFQKDLELIINGGSIGELRSKALLTMCIIYQDNLDGFANISQRFYSAVDKNESDETTTAIAKWSAIFSNKIISSVSKSKDYKHFAIILQALSIKKCRNEIWTKSFENKFRSILKDANYDDPNCGYLLSIIETALYNNICDVMIVTDLIKAFNSKRSESRYNALKLVADAVSQPKIPQKLITFIEDKFLPQLTQLLKGDSMIADLAFRIFSQVSNADSQIISRIAEKERLPLIFSRIADNASALLLAYNIVQTGQIMINDLVQAGLIDGIIQSMSKVGNESTVNLLYSILFPVAKLMSEIPDTPQLQEMIKKISPLAQLATKLAELIISIPNAGYCLSLLFHIFTPDSSNPKDEVIYKDCFNALGETINQIYQNNAPYPEKIENVIRMAEWVVNKNAGARTAMKKSSVFVKAIKNAAEKCNDDLKIYYSKILNKLLD</sequence>
<dbReference type="Proteomes" id="UP001470230">
    <property type="component" value="Unassembled WGS sequence"/>
</dbReference>
<dbReference type="PANTHER" id="PTHR46562:SF1">
    <property type="entry name" value="SERINE_THREONINE-PROTEIN KINASE ULK4"/>
    <property type="match status" value="1"/>
</dbReference>
<dbReference type="InterPro" id="IPR016024">
    <property type="entry name" value="ARM-type_fold"/>
</dbReference>
<organism evidence="3 4">
    <name type="scientific">Tritrichomonas musculus</name>
    <dbReference type="NCBI Taxonomy" id="1915356"/>
    <lineage>
        <taxon>Eukaryota</taxon>
        <taxon>Metamonada</taxon>
        <taxon>Parabasalia</taxon>
        <taxon>Tritrichomonadida</taxon>
        <taxon>Tritrichomonadidae</taxon>
        <taxon>Tritrichomonas</taxon>
    </lineage>
</organism>
<dbReference type="InterPro" id="IPR017441">
    <property type="entry name" value="Protein_kinase_ATP_BS"/>
</dbReference>
<evidence type="ECO:0000259" key="2">
    <source>
        <dbReference type="PROSITE" id="PS50011"/>
    </source>
</evidence>
<feature type="binding site" evidence="1">
    <location>
        <position position="43"/>
    </location>
    <ligand>
        <name>ATP</name>
        <dbReference type="ChEBI" id="CHEBI:30616"/>
    </ligand>
</feature>
<accession>A0ABR2GWP9</accession>
<evidence type="ECO:0000313" key="4">
    <source>
        <dbReference type="Proteomes" id="UP001470230"/>
    </source>
</evidence>